<dbReference type="Gene3D" id="3.40.390.10">
    <property type="entry name" value="Collagenase (Catalytic Domain)"/>
    <property type="match status" value="1"/>
</dbReference>
<evidence type="ECO:0000256" key="2">
    <source>
        <dbReference type="SAM" id="SignalP"/>
    </source>
</evidence>
<keyword evidence="2" id="KW-0732">Signal</keyword>
<evidence type="ECO:0000313" key="5">
    <source>
        <dbReference type="Proteomes" id="UP001152485"/>
    </source>
</evidence>
<dbReference type="SUPFAM" id="SSF51055">
    <property type="entry name" value="Carbohydrate binding domain"/>
    <property type="match status" value="1"/>
</dbReference>
<evidence type="ECO:0000259" key="3">
    <source>
        <dbReference type="SMART" id="SM00495"/>
    </source>
</evidence>
<feature type="chain" id="PRO_5046765020" description="Chitin-binding type-3 domain-containing protein" evidence="2">
    <location>
        <begin position="22"/>
        <end position="480"/>
    </location>
</feature>
<feature type="domain" description="Chitin-binding type-3" evidence="3">
    <location>
        <begin position="427"/>
        <end position="472"/>
    </location>
</feature>
<name>A0ABM9GE99_9GAMM</name>
<dbReference type="Proteomes" id="UP001152485">
    <property type="component" value="Unassembled WGS sequence"/>
</dbReference>
<accession>A0ABM9GE99</accession>
<keyword evidence="1" id="KW-0378">Hydrolase</keyword>
<evidence type="ECO:0000256" key="1">
    <source>
        <dbReference type="ARBA" id="ARBA00022801"/>
    </source>
</evidence>
<organism evidence="4 5">
    <name type="scientific">Pseudoalteromonas holothuriae</name>
    <dbReference type="NCBI Taxonomy" id="2963714"/>
    <lineage>
        <taxon>Bacteria</taxon>
        <taxon>Pseudomonadati</taxon>
        <taxon>Pseudomonadota</taxon>
        <taxon>Gammaproteobacteria</taxon>
        <taxon>Alteromonadales</taxon>
        <taxon>Pseudoalteromonadaceae</taxon>
        <taxon>Pseudoalteromonas</taxon>
    </lineage>
</organism>
<gene>
    <name evidence="4" type="ORF">PSECIP111951_00186</name>
</gene>
<protein>
    <recommendedName>
        <fullName evidence="3">Chitin-binding type-3 domain-containing protein</fullName>
    </recommendedName>
</protein>
<comment type="caution">
    <text evidence="4">The sequence shown here is derived from an EMBL/GenBank/DDBJ whole genome shotgun (WGS) entry which is preliminary data.</text>
</comment>
<dbReference type="CDD" id="cd12215">
    <property type="entry name" value="ChiC_BD"/>
    <property type="match status" value="1"/>
</dbReference>
<dbReference type="EMBL" id="CAMAPD010000001">
    <property type="protein sequence ID" value="CAH9050409.1"/>
    <property type="molecule type" value="Genomic_DNA"/>
</dbReference>
<dbReference type="SUPFAM" id="SSF55486">
    <property type="entry name" value="Metalloproteases ('zincins'), catalytic domain"/>
    <property type="match status" value="1"/>
</dbReference>
<dbReference type="InterPro" id="IPR024079">
    <property type="entry name" value="MetalloPept_cat_dom_sf"/>
</dbReference>
<dbReference type="Gene3D" id="2.10.10.20">
    <property type="entry name" value="Carbohydrate-binding module superfamily 5/12"/>
    <property type="match status" value="1"/>
</dbReference>
<feature type="signal peptide" evidence="2">
    <location>
        <begin position="1"/>
        <end position="21"/>
    </location>
</feature>
<dbReference type="InterPro" id="IPR036573">
    <property type="entry name" value="CBM_sf_5/12"/>
</dbReference>
<reference evidence="4 5" key="1">
    <citation type="submission" date="2022-07" db="EMBL/GenBank/DDBJ databases">
        <authorList>
            <person name="Criscuolo A."/>
        </authorList>
    </citation>
    <scope>NUCLEOTIDE SEQUENCE [LARGE SCALE GENOMIC DNA]</scope>
    <source>
        <strain evidence="5">CIP 111951</strain>
    </source>
</reference>
<dbReference type="SMART" id="SM00495">
    <property type="entry name" value="ChtBD3"/>
    <property type="match status" value="1"/>
</dbReference>
<proteinExistence type="predicted"/>
<evidence type="ECO:0000313" key="4">
    <source>
        <dbReference type="EMBL" id="CAH9050409.1"/>
    </source>
</evidence>
<dbReference type="InterPro" id="IPR003610">
    <property type="entry name" value="CBM5/12"/>
</dbReference>
<dbReference type="Pfam" id="PF13688">
    <property type="entry name" value="Reprolysin_5"/>
    <property type="match status" value="1"/>
</dbReference>
<sequence length="480" mass="54205">MKRKTLALLSLSSIFALPAVANNSVESMVALLSGGEQVEYRVIKNPSAELNLQSIEYPVLLPSGTQYTLQFEHNEVSEVTGTLFLRDKRGEVRGSISVSRNGLTQGFLTTPEGAFNLISRGNELIIMESKLPSGLSEEAEQELLKHSRQQAGALALPAKIAELGAVSHSQQQTLRLSLYYTNDVANFLAEIGADPKQYFEFYIDETNQAYKNSDVNVSIEIANVTSVDYNEYNPFITAVDFWLSEGENLNKLKFLFPDADYIWDNNSMDEELKQSKKYGSDMDMLITNLLEGYCGIARTIGAEVREQSMAVTNIHCLQRNTLSHEMGHLFGAEHNWEATAEVPFRAQYAHGYYDAQDWTFRTIMSYSCISSAKGPKECPRINYFSTPRKEFNNKYIGTADEHDNARQHNDWAPLLTNLSQGADCQQFTQWHVNKAYKKGTEVVHGGTIYRANWWSYNDDPSITSSNSEWQEVWKKMTACQ</sequence>
<dbReference type="RefSeq" id="WP_261591391.1">
    <property type="nucleotide sequence ID" value="NZ_CAMAPD010000001.1"/>
</dbReference>